<evidence type="ECO:0000313" key="7">
    <source>
        <dbReference type="Proteomes" id="UP000184731"/>
    </source>
</evidence>
<dbReference type="InterPro" id="IPR011761">
    <property type="entry name" value="ATP-grasp"/>
</dbReference>
<organism evidence="6 7">
    <name type="scientific">Silvanigrella aquatica</name>
    <dbReference type="NCBI Taxonomy" id="1915309"/>
    <lineage>
        <taxon>Bacteria</taxon>
        <taxon>Pseudomonadati</taxon>
        <taxon>Bdellovibrionota</taxon>
        <taxon>Oligoflexia</taxon>
        <taxon>Silvanigrellales</taxon>
        <taxon>Silvanigrellaceae</taxon>
        <taxon>Silvanigrella</taxon>
    </lineage>
</organism>
<evidence type="ECO:0000256" key="4">
    <source>
        <dbReference type="HAMAP-Rule" id="MF_01928"/>
    </source>
</evidence>
<dbReference type="EMBL" id="CP017834">
    <property type="protein sequence ID" value="APJ03394.1"/>
    <property type="molecule type" value="Genomic_DNA"/>
</dbReference>
<dbReference type="Pfam" id="PF02222">
    <property type="entry name" value="ATP-grasp"/>
    <property type="match status" value="1"/>
</dbReference>
<dbReference type="PROSITE" id="PS00065">
    <property type="entry name" value="D_2_HYDROXYACID_DH_1"/>
    <property type="match status" value="1"/>
</dbReference>
<name>A0A1L4CZL0_9BACT</name>
<dbReference type="InterPro" id="IPR013815">
    <property type="entry name" value="ATP_grasp_subdomain_1"/>
</dbReference>
<dbReference type="GO" id="GO:0005524">
    <property type="term" value="F:ATP binding"/>
    <property type="evidence" value="ECO:0007669"/>
    <property type="project" value="UniProtKB-UniRule"/>
</dbReference>
<dbReference type="Pfam" id="PF22660">
    <property type="entry name" value="RS_preATP-grasp-like"/>
    <property type="match status" value="1"/>
</dbReference>
<dbReference type="InterPro" id="IPR016185">
    <property type="entry name" value="PreATP-grasp_dom_sf"/>
</dbReference>
<evidence type="ECO:0000313" key="6">
    <source>
        <dbReference type="EMBL" id="APJ03394.1"/>
    </source>
</evidence>
<evidence type="ECO:0000256" key="1">
    <source>
        <dbReference type="ARBA" id="ARBA00022741"/>
    </source>
</evidence>
<feature type="binding site" evidence="4">
    <location>
        <position position="211"/>
    </location>
    <ligand>
        <name>ATP</name>
        <dbReference type="ChEBI" id="CHEBI:30616"/>
    </ligand>
</feature>
<evidence type="ECO:0000256" key="2">
    <source>
        <dbReference type="ARBA" id="ARBA00022755"/>
    </source>
</evidence>
<feature type="binding site" evidence="4">
    <location>
        <begin position="147"/>
        <end position="153"/>
    </location>
    <ligand>
        <name>ATP</name>
        <dbReference type="ChEBI" id="CHEBI:30616"/>
    </ligand>
</feature>
<feature type="binding site" evidence="4">
    <location>
        <begin position="180"/>
        <end position="183"/>
    </location>
    <ligand>
        <name>ATP</name>
        <dbReference type="ChEBI" id="CHEBI:30616"/>
    </ligand>
</feature>
<dbReference type="GO" id="GO:0004638">
    <property type="term" value="F:phosphoribosylaminoimidazole carboxylase activity"/>
    <property type="evidence" value="ECO:0007669"/>
    <property type="project" value="InterPro"/>
</dbReference>
<dbReference type="InterPro" id="IPR005875">
    <property type="entry name" value="PurK"/>
</dbReference>
<dbReference type="GO" id="GO:0046872">
    <property type="term" value="F:metal ion binding"/>
    <property type="evidence" value="ECO:0007669"/>
    <property type="project" value="InterPro"/>
</dbReference>
<dbReference type="HAMAP" id="MF_01928">
    <property type="entry name" value="PurK"/>
    <property type="match status" value="1"/>
</dbReference>
<dbReference type="GO" id="GO:0005829">
    <property type="term" value="C:cytosol"/>
    <property type="evidence" value="ECO:0007669"/>
    <property type="project" value="TreeGrafter"/>
</dbReference>
<feature type="domain" description="ATP-grasp" evidence="5">
    <location>
        <begin position="106"/>
        <end position="307"/>
    </location>
</feature>
<dbReference type="Gene3D" id="3.40.50.20">
    <property type="match status" value="1"/>
</dbReference>
<dbReference type="GO" id="GO:0006189">
    <property type="term" value="P:'de novo' IMP biosynthetic process"/>
    <property type="evidence" value="ECO:0007669"/>
    <property type="project" value="UniProtKB-UniRule"/>
</dbReference>
<comment type="pathway">
    <text evidence="4">Purine metabolism; IMP biosynthesis via de novo pathway; 5-amino-1-(5-phospho-D-ribosyl)imidazole-4-carboxylate from 5-amino-1-(5-phospho-D-ribosyl)imidazole (N5-CAIR route): step 1/2.</text>
</comment>
<proteinExistence type="inferred from homology"/>
<dbReference type="OrthoDB" id="9804625at2"/>
<dbReference type="GO" id="GO:0034028">
    <property type="term" value="F:5-(carboxyamino)imidazole ribonucleotide synthase activity"/>
    <property type="evidence" value="ECO:0007669"/>
    <property type="project" value="UniProtKB-UniRule"/>
</dbReference>
<keyword evidence="4" id="KW-0436">Ligase</keyword>
<dbReference type="InterPro" id="IPR003135">
    <property type="entry name" value="ATP-grasp_carboxylate-amine"/>
</dbReference>
<dbReference type="Proteomes" id="UP000184731">
    <property type="component" value="Chromosome"/>
</dbReference>
<dbReference type="Pfam" id="PF17769">
    <property type="entry name" value="PurK_C"/>
    <property type="match status" value="1"/>
</dbReference>
<dbReference type="InterPro" id="IPR029752">
    <property type="entry name" value="D-isomer_DH_CS1"/>
</dbReference>
<dbReference type="SUPFAM" id="SSF56059">
    <property type="entry name" value="Glutathione synthetase ATP-binding domain-like"/>
    <property type="match status" value="1"/>
</dbReference>
<comment type="subunit">
    <text evidence="4">Homodimer.</text>
</comment>
<dbReference type="InterPro" id="IPR011054">
    <property type="entry name" value="Rudment_hybrid_motif"/>
</dbReference>
<keyword evidence="1 4" id="KW-0547">Nucleotide-binding</keyword>
<evidence type="ECO:0000259" key="5">
    <source>
        <dbReference type="PROSITE" id="PS50975"/>
    </source>
</evidence>
<dbReference type="InterPro" id="IPR040686">
    <property type="entry name" value="PurK_C"/>
</dbReference>
<dbReference type="PANTHER" id="PTHR11609">
    <property type="entry name" value="PURINE BIOSYNTHESIS PROTEIN 6/7, PUR6/7"/>
    <property type="match status" value="1"/>
</dbReference>
<dbReference type="UniPathway" id="UPA00074">
    <property type="reaction ID" value="UER00942"/>
</dbReference>
<evidence type="ECO:0000256" key="3">
    <source>
        <dbReference type="ARBA" id="ARBA00022840"/>
    </source>
</evidence>
<feature type="binding site" evidence="4">
    <location>
        <position position="102"/>
    </location>
    <ligand>
        <name>ATP</name>
        <dbReference type="ChEBI" id="CHEBI:30616"/>
    </ligand>
</feature>
<dbReference type="EC" id="6.3.4.18" evidence="4"/>
<dbReference type="PANTHER" id="PTHR11609:SF5">
    <property type="entry name" value="PHOSPHORIBOSYLAMINOIMIDAZOLE CARBOXYLASE"/>
    <property type="match status" value="1"/>
</dbReference>
<dbReference type="RefSeq" id="WP_148697126.1">
    <property type="nucleotide sequence ID" value="NZ_CP017834.1"/>
</dbReference>
<keyword evidence="7" id="KW-1185">Reference proteome</keyword>
<comment type="catalytic activity">
    <reaction evidence="4">
        <text>5-amino-1-(5-phospho-beta-D-ribosyl)imidazole + hydrogencarbonate + ATP = 5-carboxyamino-1-(5-phospho-D-ribosyl)imidazole + ADP + phosphate + 2 H(+)</text>
        <dbReference type="Rhea" id="RHEA:19317"/>
        <dbReference type="ChEBI" id="CHEBI:15378"/>
        <dbReference type="ChEBI" id="CHEBI:17544"/>
        <dbReference type="ChEBI" id="CHEBI:30616"/>
        <dbReference type="ChEBI" id="CHEBI:43474"/>
        <dbReference type="ChEBI" id="CHEBI:58730"/>
        <dbReference type="ChEBI" id="CHEBI:137981"/>
        <dbReference type="ChEBI" id="CHEBI:456216"/>
        <dbReference type="EC" id="6.3.4.18"/>
    </reaction>
</comment>
<accession>A0A1L4CZL0</accession>
<keyword evidence="3 4" id="KW-0067">ATP-binding</keyword>
<dbReference type="SUPFAM" id="SSF51246">
    <property type="entry name" value="Rudiment single hybrid motif"/>
    <property type="match status" value="1"/>
</dbReference>
<feature type="binding site" evidence="4">
    <location>
        <position position="142"/>
    </location>
    <ligand>
        <name>ATP</name>
        <dbReference type="ChEBI" id="CHEBI:30616"/>
    </ligand>
</feature>
<comment type="similarity">
    <text evidence="4">Belongs to the PurK/PurT family.</text>
</comment>
<reference evidence="6 7" key="1">
    <citation type="submission" date="2016-10" db="EMBL/GenBank/DDBJ databases">
        <title>Silvanigrella aquatica sp. nov., isolated from a freshwater lake located in the Black Forest, Germany, description of Silvanigrellaceae fam. nov., Silvanigrellales ord. nov., reclassification of the order Bdellovibrionales in the class Oligoflexia, reclassification of the families Bacteriovoracaceae and Halobacteriovoraceae in the new order Bacteriovoracales ord. nov., and reclassification of the family Pseudobacteriovoracaceae in the order Oligoflexiales.</title>
        <authorList>
            <person name="Hahn M.W."/>
            <person name="Schmidt J."/>
            <person name="Koll U."/>
            <person name="Rohde M."/>
            <person name="Verbag S."/>
            <person name="Pitt A."/>
            <person name="Nakai R."/>
            <person name="Naganuma T."/>
            <person name="Lang E."/>
        </authorList>
    </citation>
    <scope>NUCLEOTIDE SEQUENCE [LARGE SCALE GENOMIC DNA]</scope>
    <source>
        <strain evidence="6 7">MWH-Nonnen-W8red</strain>
    </source>
</reference>
<dbReference type="KEGG" id="saqi:AXG55_05530"/>
<dbReference type="InterPro" id="IPR054350">
    <property type="entry name" value="PurT/PurK_preATP-grasp"/>
</dbReference>
<feature type="binding site" evidence="4">
    <location>
        <begin position="277"/>
        <end position="278"/>
    </location>
    <ligand>
        <name>ATP</name>
        <dbReference type="ChEBI" id="CHEBI:30616"/>
    </ligand>
</feature>
<dbReference type="STRING" id="1915309.AXG55_05530"/>
<dbReference type="Gene3D" id="3.30.1490.20">
    <property type="entry name" value="ATP-grasp fold, A domain"/>
    <property type="match status" value="1"/>
</dbReference>
<dbReference type="AlphaFoldDB" id="A0A1L4CZL0"/>
<protein>
    <recommendedName>
        <fullName evidence="4">N5-carboxyaminoimidazole ribonucleotide synthase</fullName>
        <shortName evidence="4">N5-CAIR synthase</shortName>
        <ecNumber evidence="4">6.3.4.18</ecNumber>
    </recommendedName>
    <alternativeName>
        <fullName evidence="4">5-(carboxyamino)imidazole ribonucleotide synthetase</fullName>
    </alternativeName>
</protein>
<dbReference type="Gene3D" id="3.30.470.20">
    <property type="entry name" value="ATP-grasp fold, B domain"/>
    <property type="match status" value="1"/>
</dbReference>
<dbReference type="SUPFAM" id="SSF52440">
    <property type="entry name" value="PreATP-grasp domain"/>
    <property type="match status" value="1"/>
</dbReference>
<sequence length="397" mass="45132">MKTIGILGGGQLGGMLCESLMKLGARVMFYDPDPHSPSFFRSPYHYQGEWNDFNKLKEFFSKCDVVTYEFENVSTELLNSLVQETSTPLIPSAHALTTTQNRIYEKNFLKENQFPVCAFFEIKNYEYISLTTKHLSFPFILKTATGGYDGKGQWFIADHNDLNKFANQFTKDNFVPLIAEEKIDIECEASCIVARDFNGNTVCFPIFDNVHAHHILKHTTVPSQLPDSVQNELKNIAIKAAEKLNVVGLLTTEFFITKQKSNYTHQNSVNGFYVYVNEFAPRPHNSGHITRNACNLSQFDAHARVLLNLPLHQPKLHPGYYCMGNLLGDCWISQGNKSELNLSSWQHQPEIIDVILYGKLEAKTNRKMGHFVSYSQNNGEHILAAERFEKGLNEKSS</sequence>
<comment type="function">
    <text evidence="4">Catalyzes the ATP-dependent conversion of 5-aminoimidazole ribonucleotide (AIR) and HCO(3)(-) to N5-carboxyaminoimidazole ribonucleotide (N5-CAIR).</text>
</comment>
<feature type="binding site" evidence="4">
    <location>
        <position position="188"/>
    </location>
    <ligand>
        <name>ATP</name>
        <dbReference type="ChEBI" id="CHEBI:30616"/>
    </ligand>
</feature>
<dbReference type="PROSITE" id="PS50975">
    <property type="entry name" value="ATP_GRASP"/>
    <property type="match status" value="1"/>
</dbReference>
<gene>
    <name evidence="4" type="primary">purK</name>
    <name evidence="6" type="ORF">AXG55_05530</name>
</gene>
<keyword evidence="2 4" id="KW-0658">Purine biosynthesis</keyword>